<dbReference type="SMART" id="SM00899">
    <property type="entry name" value="FeoA"/>
    <property type="match status" value="1"/>
</dbReference>
<dbReference type="SUPFAM" id="SSF50037">
    <property type="entry name" value="C-terminal domain of transcriptional repressors"/>
    <property type="match status" value="1"/>
</dbReference>
<evidence type="ECO:0000313" key="3">
    <source>
        <dbReference type="EMBL" id="GAA4498112.1"/>
    </source>
</evidence>
<dbReference type="InterPro" id="IPR052713">
    <property type="entry name" value="FeoA"/>
</dbReference>
<comment type="caution">
    <text evidence="3">The sequence shown here is derived from an EMBL/GenBank/DDBJ whole genome shotgun (WGS) entry which is preliminary data.</text>
</comment>
<sequence length="75" mass="7989">MLLSELEPGCAVRIGSLAGVEPAVRRKLMVMGLLPHTEVRLLRTAPFGDPLQVAADGITLSLQRALAGQIEVELV</sequence>
<proteinExistence type="predicted"/>
<dbReference type="Pfam" id="PF04023">
    <property type="entry name" value="FeoA"/>
    <property type="match status" value="1"/>
</dbReference>
<dbReference type="InterPro" id="IPR007167">
    <property type="entry name" value="Fe-transptr_FeoA-like"/>
</dbReference>
<dbReference type="RefSeq" id="WP_345011799.1">
    <property type="nucleotide sequence ID" value="NZ_BAABFC010000010.1"/>
</dbReference>
<keyword evidence="4" id="KW-1185">Reference proteome</keyword>
<evidence type="ECO:0000259" key="2">
    <source>
        <dbReference type="SMART" id="SM00899"/>
    </source>
</evidence>
<feature type="domain" description="Ferrous iron transporter FeoA-like" evidence="2">
    <location>
        <begin position="1"/>
        <end position="74"/>
    </location>
</feature>
<dbReference type="PANTHER" id="PTHR42954">
    <property type="entry name" value="FE(2+) TRANSPORT PROTEIN A"/>
    <property type="match status" value="1"/>
</dbReference>
<protein>
    <submittedName>
        <fullName evidence="3">FeoA family protein</fullName>
    </submittedName>
</protein>
<gene>
    <name evidence="3" type="ORF">GCM10023095_15900</name>
</gene>
<keyword evidence="1" id="KW-0408">Iron</keyword>
<evidence type="ECO:0000256" key="1">
    <source>
        <dbReference type="ARBA" id="ARBA00023004"/>
    </source>
</evidence>
<dbReference type="EMBL" id="BAABFC010000010">
    <property type="protein sequence ID" value="GAA4498112.1"/>
    <property type="molecule type" value="Genomic_DNA"/>
</dbReference>
<organism evidence="3 4">
    <name type="scientific">Pseudaeromonas paramecii</name>
    <dbReference type="NCBI Taxonomy" id="2138166"/>
    <lineage>
        <taxon>Bacteria</taxon>
        <taxon>Pseudomonadati</taxon>
        <taxon>Pseudomonadota</taxon>
        <taxon>Gammaproteobacteria</taxon>
        <taxon>Aeromonadales</taxon>
        <taxon>Aeromonadaceae</taxon>
        <taxon>Pseudaeromonas</taxon>
    </lineage>
</organism>
<dbReference type="InterPro" id="IPR038157">
    <property type="entry name" value="FeoA_core_dom"/>
</dbReference>
<dbReference type="InterPro" id="IPR008988">
    <property type="entry name" value="Transcriptional_repressor_C"/>
</dbReference>
<dbReference type="Gene3D" id="2.30.30.90">
    <property type="match status" value="1"/>
</dbReference>
<evidence type="ECO:0000313" key="4">
    <source>
        <dbReference type="Proteomes" id="UP001501321"/>
    </source>
</evidence>
<dbReference type="PANTHER" id="PTHR42954:SF2">
    <property type="entry name" value="FE(2+) TRANSPORT PROTEIN A"/>
    <property type="match status" value="1"/>
</dbReference>
<dbReference type="Proteomes" id="UP001501321">
    <property type="component" value="Unassembled WGS sequence"/>
</dbReference>
<name>A0ABP8Q5W8_9GAMM</name>
<accession>A0ABP8Q5W8</accession>
<reference evidence="4" key="1">
    <citation type="journal article" date="2019" name="Int. J. Syst. Evol. Microbiol.">
        <title>The Global Catalogue of Microorganisms (GCM) 10K type strain sequencing project: providing services to taxonomists for standard genome sequencing and annotation.</title>
        <authorList>
            <consortium name="The Broad Institute Genomics Platform"/>
            <consortium name="The Broad Institute Genome Sequencing Center for Infectious Disease"/>
            <person name="Wu L."/>
            <person name="Ma J."/>
        </authorList>
    </citation>
    <scope>NUCLEOTIDE SEQUENCE [LARGE SCALE GENOMIC DNA]</scope>
    <source>
        <strain evidence="4">JCM 32226</strain>
    </source>
</reference>